<protein>
    <submittedName>
        <fullName evidence="6">Uncharacterized protein</fullName>
    </submittedName>
</protein>
<gene>
    <name evidence="6" type="primary">gb21522</name>
    <name evidence="6" type="ORF">PR202_gb21522</name>
</gene>
<dbReference type="Proteomes" id="UP001054889">
    <property type="component" value="Unassembled WGS sequence"/>
</dbReference>
<accession>A0AAV5FFE4</accession>
<feature type="domain" description="Helicase C-terminal" evidence="5">
    <location>
        <begin position="446"/>
        <end position="601"/>
    </location>
</feature>
<dbReference type="PROSITE" id="PS51194">
    <property type="entry name" value="HELICASE_CTER"/>
    <property type="match status" value="1"/>
</dbReference>
<keyword evidence="2" id="KW-0175">Coiled coil</keyword>
<dbReference type="GO" id="GO:0005524">
    <property type="term" value="F:ATP binding"/>
    <property type="evidence" value="ECO:0007669"/>
    <property type="project" value="InterPro"/>
</dbReference>
<feature type="domain" description="Helicase ATP-binding" evidence="4">
    <location>
        <begin position="293"/>
        <end position="412"/>
    </location>
</feature>
<dbReference type="Pfam" id="PF00271">
    <property type="entry name" value="Helicase_C"/>
    <property type="match status" value="1"/>
</dbReference>
<dbReference type="InterPro" id="IPR038718">
    <property type="entry name" value="SNF2-like_sf"/>
</dbReference>
<keyword evidence="3" id="KW-0472">Membrane</keyword>
<evidence type="ECO:0000256" key="2">
    <source>
        <dbReference type="SAM" id="Coils"/>
    </source>
</evidence>
<keyword evidence="1" id="KW-0378">Hydrolase</keyword>
<dbReference type="InterPro" id="IPR001650">
    <property type="entry name" value="Helicase_C-like"/>
</dbReference>
<evidence type="ECO:0000259" key="5">
    <source>
        <dbReference type="PROSITE" id="PS51194"/>
    </source>
</evidence>
<evidence type="ECO:0000256" key="1">
    <source>
        <dbReference type="ARBA" id="ARBA00022801"/>
    </source>
</evidence>
<dbReference type="InterPro" id="IPR000330">
    <property type="entry name" value="SNF2_N"/>
</dbReference>
<evidence type="ECO:0000313" key="6">
    <source>
        <dbReference type="EMBL" id="GJN32970.1"/>
    </source>
</evidence>
<organism evidence="6 7">
    <name type="scientific">Eleusine coracana subsp. coracana</name>
    <dbReference type="NCBI Taxonomy" id="191504"/>
    <lineage>
        <taxon>Eukaryota</taxon>
        <taxon>Viridiplantae</taxon>
        <taxon>Streptophyta</taxon>
        <taxon>Embryophyta</taxon>
        <taxon>Tracheophyta</taxon>
        <taxon>Spermatophyta</taxon>
        <taxon>Magnoliopsida</taxon>
        <taxon>Liliopsida</taxon>
        <taxon>Poales</taxon>
        <taxon>Poaceae</taxon>
        <taxon>PACMAD clade</taxon>
        <taxon>Chloridoideae</taxon>
        <taxon>Cynodonteae</taxon>
        <taxon>Eleusininae</taxon>
        <taxon>Eleusine</taxon>
    </lineage>
</organism>
<dbReference type="GO" id="GO:0004520">
    <property type="term" value="F:DNA endonuclease activity"/>
    <property type="evidence" value="ECO:0007669"/>
    <property type="project" value="TreeGrafter"/>
</dbReference>
<feature type="coiled-coil region" evidence="2">
    <location>
        <begin position="809"/>
        <end position="847"/>
    </location>
</feature>
<evidence type="ECO:0000259" key="4">
    <source>
        <dbReference type="PROSITE" id="PS51192"/>
    </source>
</evidence>
<evidence type="ECO:0000313" key="7">
    <source>
        <dbReference type="Proteomes" id="UP001054889"/>
    </source>
</evidence>
<proteinExistence type="predicted"/>
<dbReference type="Gene3D" id="3.40.50.10810">
    <property type="entry name" value="Tandem AAA-ATPase domain"/>
    <property type="match status" value="1"/>
</dbReference>
<dbReference type="GO" id="GO:0006281">
    <property type="term" value="P:DNA repair"/>
    <property type="evidence" value="ECO:0007669"/>
    <property type="project" value="TreeGrafter"/>
</dbReference>
<dbReference type="InterPro" id="IPR049730">
    <property type="entry name" value="SNF2/RAD54-like_C"/>
</dbReference>
<feature type="transmembrane region" description="Helical" evidence="3">
    <location>
        <begin position="273"/>
        <end position="295"/>
    </location>
</feature>
<dbReference type="GO" id="GO:0043596">
    <property type="term" value="C:nuclear replication fork"/>
    <property type="evidence" value="ECO:0007669"/>
    <property type="project" value="TreeGrafter"/>
</dbReference>
<sequence>MEITEEQRRQIEANRLAALEKRRKRLAEASAAAAAEWRLAKCPRIDAAGGTGAFPAPCTTATEWTLSKCQRIAPHPRPPLHPLPLPPPTPPRPPVGFQVVLEVCSPDEFSVAVGPVEGATYPGEAECLGTVQDCLASASVCFGVYYDFDFDELLQKFGAFLNTTKIFFAGLVVQFSATQSESQSGHLRPVFKLVDYEEVFKCLKVLPGAVVQGIPYSTRNVIQNLATKSSQTWASDEDIDDRLKKLPLQLKDALLPFQLEGVRFGLKRHGRCLIADGWGLICSFDSVTIAALYLISHMSTFFYWLNLPVAIFLFSVFGHQDRLEKLGATPKAVIISYNMLTRLQESMVKRSWAVMIIDESHNIRCTKTPEKHETTAVLKLAPGIKHIILLSGTPSLSRPFDIYHQINILWPCLLGNNKFDYAKKYCSPHVRSYQGRTYQDFSKGTRLTELNVLLSQTVMMLFARNLQSISLHKKLVFLSENGIKFVRIDGSTLQRDRKEAVDSFRVDPEVKVAIIGITAGGVGLDFSTAQNVVFVELPKSASELLQAEDRAHRRGQTNAVNIYIFCAKNSLDESHWLKLNQSLFRVSSLMNGKKDAIREIEVSQIQSNCLLTNKSLSSTSYHLSQVSQHTGRVHLYSCVPGHDSRPKPLLENFLPEELEPPSSLSNHIKKTRTQLLKRNPAFRKVFNAFIKEWSALRPIDQKKLLGKPLQLPLSLELCFLKDSIHHSTDEYRFRTSGRALRQNVVSVPSASLIVASLSNTLNPYLRKEKRNTSERSLQTLQKERNWECTLENMRTLCVACHYEVTKAQHKELKELRRKEKEHLKNVLNQLKDKASEVTEELDNNLLLVSVPGSAYSVGVEVPDSALRVEAE</sequence>
<dbReference type="InterPro" id="IPR014001">
    <property type="entry name" value="Helicase_ATP-bd"/>
</dbReference>
<reference evidence="6" key="1">
    <citation type="journal article" date="2018" name="DNA Res.">
        <title>Multiple hybrid de novo genome assembly of finger millet, an orphan allotetraploid crop.</title>
        <authorList>
            <person name="Hatakeyama M."/>
            <person name="Aluri S."/>
            <person name="Balachadran M.T."/>
            <person name="Sivarajan S.R."/>
            <person name="Patrignani A."/>
            <person name="Gruter S."/>
            <person name="Poveda L."/>
            <person name="Shimizu-Inatsugi R."/>
            <person name="Baeten J."/>
            <person name="Francoijs K.J."/>
            <person name="Nataraja K.N."/>
            <person name="Reddy Y.A.N."/>
            <person name="Phadnis S."/>
            <person name="Ravikumar R.L."/>
            <person name="Schlapbach R."/>
            <person name="Sreeman S.M."/>
            <person name="Shimizu K.K."/>
        </authorList>
    </citation>
    <scope>NUCLEOTIDE SEQUENCE</scope>
</reference>
<feature type="transmembrane region" description="Helical" evidence="3">
    <location>
        <begin position="301"/>
        <end position="318"/>
    </location>
</feature>
<dbReference type="AlphaFoldDB" id="A0AAV5FFE4"/>
<dbReference type="SUPFAM" id="SSF52540">
    <property type="entry name" value="P-loop containing nucleoside triphosphate hydrolases"/>
    <property type="match status" value="2"/>
</dbReference>
<reference evidence="6" key="2">
    <citation type="submission" date="2021-12" db="EMBL/GenBank/DDBJ databases">
        <title>Resequencing data analysis of finger millet.</title>
        <authorList>
            <person name="Hatakeyama M."/>
            <person name="Aluri S."/>
            <person name="Balachadran M.T."/>
            <person name="Sivarajan S.R."/>
            <person name="Poveda L."/>
            <person name="Shimizu-Inatsugi R."/>
            <person name="Schlapbach R."/>
            <person name="Sreeman S.M."/>
            <person name="Shimizu K.K."/>
        </authorList>
    </citation>
    <scope>NUCLEOTIDE SEQUENCE</scope>
</reference>
<keyword evidence="3" id="KW-1133">Transmembrane helix</keyword>
<comment type="caution">
    <text evidence="6">The sequence shown here is derived from an EMBL/GenBank/DDBJ whole genome shotgun (WGS) entry which is preliminary data.</text>
</comment>
<name>A0AAV5FFE4_ELECO</name>
<dbReference type="GO" id="GO:0016787">
    <property type="term" value="F:hydrolase activity"/>
    <property type="evidence" value="ECO:0007669"/>
    <property type="project" value="UniProtKB-KW"/>
</dbReference>
<keyword evidence="7" id="KW-1185">Reference proteome</keyword>
<evidence type="ECO:0000256" key="3">
    <source>
        <dbReference type="SAM" id="Phobius"/>
    </source>
</evidence>
<dbReference type="EMBL" id="BQKI01000084">
    <property type="protein sequence ID" value="GJN32970.1"/>
    <property type="molecule type" value="Genomic_DNA"/>
</dbReference>
<dbReference type="PROSITE" id="PS51192">
    <property type="entry name" value="HELICASE_ATP_BIND_1"/>
    <property type="match status" value="1"/>
</dbReference>
<keyword evidence="3" id="KW-0812">Transmembrane</keyword>
<dbReference type="PANTHER" id="PTHR45766:SF5">
    <property type="entry name" value="SNF2 DOMAIN-CONTAINING PROTEIN _ HELICASE DOMAIN-CONTAINING PROTEIN _ HNH ENDONUCLEASE DOMAIN-CONTAINING PROTEIN"/>
    <property type="match status" value="1"/>
</dbReference>
<dbReference type="GO" id="GO:0031297">
    <property type="term" value="P:replication fork processing"/>
    <property type="evidence" value="ECO:0007669"/>
    <property type="project" value="TreeGrafter"/>
</dbReference>
<dbReference type="Pfam" id="PF00176">
    <property type="entry name" value="SNF2-rel_dom"/>
    <property type="match status" value="1"/>
</dbReference>
<dbReference type="InterPro" id="IPR027417">
    <property type="entry name" value="P-loop_NTPase"/>
</dbReference>
<dbReference type="SMART" id="SM00490">
    <property type="entry name" value="HELICc"/>
    <property type="match status" value="1"/>
</dbReference>
<feature type="coiled-coil region" evidence="2">
    <location>
        <begin position="1"/>
        <end position="36"/>
    </location>
</feature>
<dbReference type="Gene3D" id="3.40.50.300">
    <property type="entry name" value="P-loop containing nucleotide triphosphate hydrolases"/>
    <property type="match status" value="1"/>
</dbReference>
<dbReference type="CDD" id="cd18793">
    <property type="entry name" value="SF2_C_SNF"/>
    <property type="match status" value="1"/>
</dbReference>
<dbReference type="PANTHER" id="PTHR45766">
    <property type="entry name" value="DNA ANNEALING HELICASE AND ENDONUCLEASE ZRANB3 FAMILY MEMBER"/>
    <property type="match status" value="1"/>
</dbReference>